<dbReference type="EMBL" id="CM042056">
    <property type="protein sequence ID" value="KAI3697683.1"/>
    <property type="molecule type" value="Genomic_DNA"/>
</dbReference>
<organism evidence="1 2">
    <name type="scientific">Arctium lappa</name>
    <name type="common">Greater burdock</name>
    <name type="synonym">Lappa major</name>
    <dbReference type="NCBI Taxonomy" id="4217"/>
    <lineage>
        <taxon>Eukaryota</taxon>
        <taxon>Viridiplantae</taxon>
        <taxon>Streptophyta</taxon>
        <taxon>Embryophyta</taxon>
        <taxon>Tracheophyta</taxon>
        <taxon>Spermatophyta</taxon>
        <taxon>Magnoliopsida</taxon>
        <taxon>eudicotyledons</taxon>
        <taxon>Gunneridae</taxon>
        <taxon>Pentapetalae</taxon>
        <taxon>asterids</taxon>
        <taxon>campanulids</taxon>
        <taxon>Asterales</taxon>
        <taxon>Asteraceae</taxon>
        <taxon>Carduoideae</taxon>
        <taxon>Cardueae</taxon>
        <taxon>Arctiinae</taxon>
        <taxon>Arctium</taxon>
    </lineage>
</organism>
<proteinExistence type="predicted"/>
<comment type="caution">
    <text evidence="1">The sequence shown here is derived from an EMBL/GenBank/DDBJ whole genome shotgun (WGS) entry which is preliminary data.</text>
</comment>
<keyword evidence="2" id="KW-1185">Reference proteome</keyword>
<reference evidence="1 2" key="2">
    <citation type="journal article" date="2022" name="Mol. Ecol. Resour.">
        <title>The genomes of chicory, endive, great burdock and yacon provide insights into Asteraceae paleo-polyploidization history and plant inulin production.</title>
        <authorList>
            <person name="Fan W."/>
            <person name="Wang S."/>
            <person name="Wang H."/>
            <person name="Wang A."/>
            <person name="Jiang F."/>
            <person name="Liu H."/>
            <person name="Zhao H."/>
            <person name="Xu D."/>
            <person name="Zhang Y."/>
        </authorList>
    </citation>
    <scope>NUCLEOTIDE SEQUENCE [LARGE SCALE GENOMIC DNA]</scope>
    <source>
        <strain evidence="2">cv. Niubang</strain>
    </source>
</reference>
<evidence type="ECO:0000313" key="2">
    <source>
        <dbReference type="Proteomes" id="UP001055879"/>
    </source>
</evidence>
<protein>
    <submittedName>
        <fullName evidence="1">Uncharacterized protein</fullName>
    </submittedName>
</protein>
<accession>A0ACB8ZKA3</accession>
<sequence>MGLNVYPKRVGCLDVVLFRLFGKTLTCSQSFILSETSSSPPNCPCFSRLLLTLSRLLLLLVIVARGSPMNRRLETSSFSFFHPPIYNFLTTLSPFNIQTPKHRLRFLDHTLTPPLSTGDCRRTTEPVHTAGCWSPACWKLNARTTEPDR</sequence>
<dbReference type="Proteomes" id="UP001055879">
    <property type="component" value="Linkage Group LG10"/>
</dbReference>
<name>A0ACB8ZKA3_ARCLA</name>
<evidence type="ECO:0000313" key="1">
    <source>
        <dbReference type="EMBL" id="KAI3697683.1"/>
    </source>
</evidence>
<gene>
    <name evidence="1" type="ORF">L6452_30779</name>
</gene>
<reference evidence="2" key="1">
    <citation type="journal article" date="2022" name="Mol. Ecol. Resour.">
        <title>The genomes of chicory, endive, great burdock and yacon provide insights into Asteraceae palaeo-polyploidization history and plant inulin production.</title>
        <authorList>
            <person name="Fan W."/>
            <person name="Wang S."/>
            <person name="Wang H."/>
            <person name="Wang A."/>
            <person name="Jiang F."/>
            <person name="Liu H."/>
            <person name="Zhao H."/>
            <person name="Xu D."/>
            <person name="Zhang Y."/>
        </authorList>
    </citation>
    <scope>NUCLEOTIDE SEQUENCE [LARGE SCALE GENOMIC DNA]</scope>
    <source>
        <strain evidence="2">cv. Niubang</strain>
    </source>
</reference>